<reference evidence="2" key="1">
    <citation type="journal article" date="2019" name="Int. J. Syst. Evol. Microbiol.">
        <title>The Global Catalogue of Microorganisms (GCM) 10K type strain sequencing project: providing services to taxonomists for standard genome sequencing and annotation.</title>
        <authorList>
            <consortium name="The Broad Institute Genomics Platform"/>
            <consortium name="The Broad Institute Genome Sequencing Center for Infectious Disease"/>
            <person name="Wu L."/>
            <person name="Ma J."/>
        </authorList>
    </citation>
    <scope>NUCLEOTIDE SEQUENCE [LARGE SCALE GENOMIC DNA]</scope>
    <source>
        <strain evidence="2">NBRC 106396</strain>
    </source>
</reference>
<sequence length="64" mass="7722">MWKVKLFDEDHEQDLEAEINAFLEDEPNLDIKEIQFETSICCCDEEDTIYSYSALILYKKRQDR</sequence>
<dbReference type="RefSeq" id="WP_379751104.1">
    <property type="nucleotide sequence ID" value="NZ_JBHTCP010000051.1"/>
</dbReference>
<name>A0ABW2NVN8_9BACL</name>
<protein>
    <submittedName>
        <fullName evidence="1">Sporulation protein Cse60</fullName>
    </submittedName>
</protein>
<evidence type="ECO:0000313" key="1">
    <source>
        <dbReference type="EMBL" id="MFC7373308.1"/>
    </source>
</evidence>
<proteinExistence type="predicted"/>
<dbReference type="EMBL" id="JBHTCP010000051">
    <property type="protein sequence ID" value="MFC7373308.1"/>
    <property type="molecule type" value="Genomic_DNA"/>
</dbReference>
<organism evidence="1 2">
    <name type="scientific">Fictibacillus iocasae</name>
    <dbReference type="NCBI Taxonomy" id="2715437"/>
    <lineage>
        <taxon>Bacteria</taxon>
        <taxon>Bacillati</taxon>
        <taxon>Bacillota</taxon>
        <taxon>Bacilli</taxon>
        <taxon>Bacillales</taxon>
        <taxon>Fictibacillaceae</taxon>
        <taxon>Fictibacillus</taxon>
    </lineage>
</organism>
<accession>A0ABW2NVN8</accession>
<dbReference type="InterPro" id="IPR020296">
    <property type="entry name" value="Spore_Cse60"/>
</dbReference>
<gene>
    <name evidence="1" type="ORF">ACFQPF_16840</name>
</gene>
<keyword evidence="2" id="KW-1185">Reference proteome</keyword>
<dbReference type="Pfam" id="PF10957">
    <property type="entry name" value="Spore_Cse60"/>
    <property type="match status" value="1"/>
</dbReference>
<comment type="caution">
    <text evidence="1">The sequence shown here is derived from an EMBL/GenBank/DDBJ whole genome shotgun (WGS) entry which is preliminary data.</text>
</comment>
<evidence type="ECO:0000313" key="2">
    <source>
        <dbReference type="Proteomes" id="UP001596549"/>
    </source>
</evidence>
<dbReference type="Proteomes" id="UP001596549">
    <property type="component" value="Unassembled WGS sequence"/>
</dbReference>